<organism evidence="1">
    <name type="scientific">Arundo donax</name>
    <name type="common">Giant reed</name>
    <name type="synonym">Donax arundinaceus</name>
    <dbReference type="NCBI Taxonomy" id="35708"/>
    <lineage>
        <taxon>Eukaryota</taxon>
        <taxon>Viridiplantae</taxon>
        <taxon>Streptophyta</taxon>
        <taxon>Embryophyta</taxon>
        <taxon>Tracheophyta</taxon>
        <taxon>Spermatophyta</taxon>
        <taxon>Magnoliopsida</taxon>
        <taxon>Liliopsida</taxon>
        <taxon>Poales</taxon>
        <taxon>Poaceae</taxon>
        <taxon>PACMAD clade</taxon>
        <taxon>Arundinoideae</taxon>
        <taxon>Arundineae</taxon>
        <taxon>Arundo</taxon>
    </lineage>
</organism>
<proteinExistence type="predicted"/>
<name>A0A0A8Z7W3_ARUDO</name>
<evidence type="ECO:0000313" key="1">
    <source>
        <dbReference type="EMBL" id="JAD30947.1"/>
    </source>
</evidence>
<dbReference type="AlphaFoldDB" id="A0A0A8Z7W3"/>
<sequence>MNLSHEQQKTYQKIKGFFQTSFSPLSSC</sequence>
<reference evidence="1" key="1">
    <citation type="submission" date="2014-09" db="EMBL/GenBank/DDBJ databases">
        <authorList>
            <person name="Magalhaes I.L.F."/>
            <person name="Oliveira U."/>
            <person name="Santos F.R."/>
            <person name="Vidigal T.H.D.A."/>
            <person name="Brescovit A.D."/>
            <person name="Santos A.J."/>
        </authorList>
    </citation>
    <scope>NUCLEOTIDE SEQUENCE</scope>
    <source>
        <tissue evidence="1">Shoot tissue taken approximately 20 cm above the soil surface</tissue>
    </source>
</reference>
<dbReference type="EMBL" id="GBRH01266948">
    <property type="protein sequence ID" value="JAD30947.1"/>
    <property type="molecule type" value="Transcribed_RNA"/>
</dbReference>
<accession>A0A0A8Z7W3</accession>
<reference evidence="1" key="2">
    <citation type="journal article" date="2015" name="Data Brief">
        <title>Shoot transcriptome of the giant reed, Arundo donax.</title>
        <authorList>
            <person name="Barrero R.A."/>
            <person name="Guerrero F.D."/>
            <person name="Moolhuijzen P."/>
            <person name="Goolsby J.A."/>
            <person name="Tidwell J."/>
            <person name="Bellgard S.E."/>
            <person name="Bellgard M.I."/>
        </authorList>
    </citation>
    <scope>NUCLEOTIDE SEQUENCE</scope>
    <source>
        <tissue evidence="1">Shoot tissue taken approximately 20 cm above the soil surface</tissue>
    </source>
</reference>
<protein>
    <submittedName>
        <fullName evidence="1">Uncharacterized protein</fullName>
    </submittedName>
</protein>